<protein>
    <submittedName>
        <fullName evidence="1">Uncharacterized protein</fullName>
    </submittedName>
</protein>
<keyword evidence="2" id="KW-1185">Reference proteome</keyword>
<gene>
    <name evidence="1" type="ORF">CORC01_01626</name>
</gene>
<sequence>MKCNCDTTQCSWPVDLRDVGPAIQPGFALREVIVSRHHMKACPRPAAFVLL</sequence>
<dbReference type="RefSeq" id="XP_022480379.1">
    <property type="nucleotide sequence ID" value="XM_022613280.1"/>
</dbReference>
<dbReference type="AlphaFoldDB" id="A0A1G4BP55"/>
<reference evidence="1 2" key="1">
    <citation type="submission" date="2016-09" db="EMBL/GenBank/DDBJ databases">
        <authorList>
            <person name="Capua I."/>
            <person name="De Benedictis P."/>
            <person name="Joannis T."/>
            <person name="Lombin L.H."/>
            <person name="Cattoli G."/>
        </authorList>
    </citation>
    <scope>NUCLEOTIDE SEQUENCE [LARGE SCALE GENOMIC DNA]</scope>
    <source>
        <strain evidence="1 2">IMI 309357</strain>
    </source>
</reference>
<dbReference type="OrthoDB" id="10338039at2759"/>
<dbReference type="EMBL" id="MJBS01000008">
    <property type="protein sequence ID" value="OHF03242.1"/>
    <property type="molecule type" value="Genomic_DNA"/>
</dbReference>
<dbReference type="GeneID" id="34554790"/>
<name>A0A1G4BP55_9PEZI</name>
<accession>A0A1G4BP55</accession>
<evidence type="ECO:0000313" key="2">
    <source>
        <dbReference type="Proteomes" id="UP000176998"/>
    </source>
</evidence>
<proteinExistence type="predicted"/>
<comment type="caution">
    <text evidence="1">The sequence shown here is derived from an EMBL/GenBank/DDBJ whole genome shotgun (WGS) entry which is preliminary data.</text>
</comment>
<evidence type="ECO:0000313" key="1">
    <source>
        <dbReference type="EMBL" id="OHF03242.1"/>
    </source>
</evidence>
<dbReference type="Proteomes" id="UP000176998">
    <property type="component" value="Unassembled WGS sequence"/>
</dbReference>
<organism evidence="1 2">
    <name type="scientific">Colletotrichum orchidophilum</name>
    <dbReference type="NCBI Taxonomy" id="1209926"/>
    <lineage>
        <taxon>Eukaryota</taxon>
        <taxon>Fungi</taxon>
        <taxon>Dikarya</taxon>
        <taxon>Ascomycota</taxon>
        <taxon>Pezizomycotina</taxon>
        <taxon>Sordariomycetes</taxon>
        <taxon>Hypocreomycetidae</taxon>
        <taxon>Glomerellales</taxon>
        <taxon>Glomerellaceae</taxon>
        <taxon>Colletotrichum</taxon>
    </lineage>
</organism>